<dbReference type="RefSeq" id="WP_014488055.1">
    <property type="nucleotide sequence ID" value="NC_017243.1"/>
</dbReference>
<dbReference type="Proteomes" id="UP000008522">
    <property type="component" value="Chromosome"/>
</dbReference>
<dbReference type="PROSITE" id="PS51930">
    <property type="entry name" value="BMC_2"/>
    <property type="match status" value="1"/>
</dbReference>
<dbReference type="Pfam" id="PF00936">
    <property type="entry name" value="BMC"/>
    <property type="match status" value="1"/>
</dbReference>
<dbReference type="SUPFAM" id="SSF143414">
    <property type="entry name" value="CcmK-like"/>
    <property type="match status" value="1"/>
</dbReference>
<feature type="region of interest" description="Disordered" evidence="4">
    <location>
        <begin position="94"/>
        <end position="193"/>
    </location>
</feature>
<dbReference type="eggNOG" id="COG4577">
    <property type="taxonomic scope" value="Bacteria"/>
</dbReference>
<comment type="subcellular location">
    <subcellularLocation>
        <location evidence="1">Bacterial microcompartment</location>
    </subcellularLocation>
</comment>
<dbReference type="GO" id="GO:0031469">
    <property type="term" value="C:bacterial microcompartment"/>
    <property type="evidence" value="ECO:0007669"/>
    <property type="project" value="UniProtKB-SubCell"/>
</dbReference>
<evidence type="ECO:0000313" key="7">
    <source>
        <dbReference type="Proteomes" id="UP000008522"/>
    </source>
</evidence>
<evidence type="ECO:0000313" key="6">
    <source>
        <dbReference type="EMBL" id="AEM22229.1"/>
    </source>
</evidence>
<gene>
    <name evidence="6" type="ordered locus">Bint_1610</name>
</gene>
<dbReference type="OrthoDB" id="9812608at2"/>
<protein>
    <recommendedName>
        <fullName evidence="5">BMC domain-containing protein</fullName>
    </recommendedName>
</protein>
<dbReference type="AlphaFoldDB" id="G0EI70"/>
<dbReference type="InterPro" id="IPR050575">
    <property type="entry name" value="BMC_shell"/>
</dbReference>
<dbReference type="KEGG" id="bip:Bint_1610"/>
<dbReference type="SMART" id="SM00877">
    <property type="entry name" value="BMC"/>
    <property type="match status" value="1"/>
</dbReference>
<feature type="compositionally biased region" description="Polar residues" evidence="4">
    <location>
        <begin position="139"/>
        <end position="153"/>
    </location>
</feature>
<dbReference type="HOGENOM" id="CLU_1515058_0_0_12"/>
<feature type="domain" description="BMC" evidence="5">
    <location>
        <begin position="4"/>
        <end position="88"/>
    </location>
</feature>
<dbReference type="PATRIC" id="fig|1045858.4.peg.1611"/>
<keyword evidence="7" id="KW-1185">Reference proteome</keyword>
<feature type="compositionally biased region" description="Basic residues" evidence="4">
    <location>
        <begin position="181"/>
        <end position="193"/>
    </location>
</feature>
<dbReference type="InterPro" id="IPR037233">
    <property type="entry name" value="CcmK-like_sf"/>
</dbReference>
<evidence type="ECO:0000256" key="4">
    <source>
        <dbReference type="SAM" id="MobiDB-lite"/>
    </source>
</evidence>
<dbReference type="CDD" id="cd07045">
    <property type="entry name" value="BMC_CcmK_like"/>
    <property type="match status" value="1"/>
</dbReference>
<evidence type="ECO:0000259" key="5">
    <source>
        <dbReference type="PROSITE" id="PS51930"/>
    </source>
</evidence>
<organism evidence="6 7">
    <name type="scientific">Brachyspira intermedia (strain ATCC 51140 / PWS/A)</name>
    <name type="common">Serpulina intermedia</name>
    <dbReference type="NCBI Taxonomy" id="1045858"/>
    <lineage>
        <taxon>Bacteria</taxon>
        <taxon>Pseudomonadati</taxon>
        <taxon>Spirochaetota</taxon>
        <taxon>Spirochaetia</taxon>
        <taxon>Brachyspirales</taxon>
        <taxon>Brachyspiraceae</taxon>
        <taxon>Brachyspira</taxon>
    </lineage>
</organism>
<keyword evidence="2" id="KW-1283">Bacterial microcompartment</keyword>
<dbReference type="EMBL" id="CP002874">
    <property type="protein sequence ID" value="AEM22229.1"/>
    <property type="molecule type" value="Genomic_DNA"/>
</dbReference>
<dbReference type="InterPro" id="IPR044872">
    <property type="entry name" value="CcmK/CsoS1_BMC"/>
</dbReference>
<reference evidence="6 7" key="1">
    <citation type="journal article" date="2011" name="BMC Genomics">
        <title>Complete genome sequence of Brachyspira intermedia reveals unique genomic features in Brachyspira species and phage-mediated horizontal gene transfer.</title>
        <authorList>
            <person name="Hafstrom T."/>
            <person name="Jansson D.S."/>
            <person name="Segerman B."/>
        </authorList>
    </citation>
    <scope>NUCLEOTIDE SEQUENCE [LARGE SCALE GENOMIC DNA]</scope>
    <source>
        <strain evidence="7">ATCC 51140 / PWS/A</strain>
    </source>
</reference>
<name>G0EI70_BRAIP</name>
<evidence type="ECO:0000256" key="1">
    <source>
        <dbReference type="ARBA" id="ARBA00024322"/>
    </source>
</evidence>
<proteinExistence type="inferred from homology"/>
<evidence type="ECO:0000256" key="2">
    <source>
        <dbReference type="ARBA" id="ARBA00024446"/>
    </source>
</evidence>
<sequence length="193" mass="21103">MEYALGMIETHGHTAAIEALDAANKASNIILPSMVHVGSGRIAISFFGDVSAVKVAVDCGVAAAEKVGKVLGSNVIARLDKQVLDTLFAYASSDNNNTVEDGNKEIKENEENNTEYKESEEKQTEEKEIEENKQSESNTEIINENVDNTSSDSNAEDASLFDEDVNKKTDNEADSNENVSKKKTRKKKKNDNQ</sequence>
<dbReference type="GeneID" id="44970134"/>
<feature type="compositionally biased region" description="Basic and acidic residues" evidence="4">
    <location>
        <begin position="101"/>
        <end position="134"/>
    </location>
</feature>
<evidence type="ECO:0000256" key="3">
    <source>
        <dbReference type="PROSITE-ProRule" id="PRU01278"/>
    </source>
</evidence>
<accession>G0EI70</accession>
<comment type="similarity">
    <text evidence="3">Belongs to the bacterial microcompartments protein family.</text>
</comment>
<dbReference type="InterPro" id="IPR000249">
    <property type="entry name" value="BMC_dom"/>
</dbReference>
<dbReference type="Gene3D" id="3.30.70.1710">
    <property type="match status" value="1"/>
</dbReference>
<dbReference type="PANTHER" id="PTHR33941">
    <property type="entry name" value="PROPANEDIOL UTILIZATION PROTEIN PDUA"/>
    <property type="match status" value="1"/>
</dbReference>
<dbReference type="PANTHER" id="PTHR33941:SF11">
    <property type="entry name" value="BACTERIAL MICROCOMPARTMENT SHELL PROTEIN PDUJ"/>
    <property type="match status" value="1"/>
</dbReference>